<dbReference type="PANTHER" id="PTHR20515">
    <property type="entry name" value="BETA-DEFENSIN"/>
    <property type="match status" value="1"/>
</dbReference>
<dbReference type="GO" id="GO:0031731">
    <property type="term" value="F:CCR6 chemokine receptor binding"/>
    <property type="evidence" value="ECO:0007669"/>
    <property type="project" value="TreeGrafter"/>
</dbReference>
<dbReference type="AlphaFoldDB" id="A0A8D2B126"/>
<reference evidence="6" key="2">
    <citation type="submission" date="2025-09" db="UniProtKB">
        <authorList>
            <consortium name="Ensembl"/>
        </authorList>
    </citation>
    <scope>IDENTIFICATION</scope>
</reference>
<comment type="subcellular location">
    <subcellularLocation>
        <location evidence="2">Secreted</location>
    </subcellularLocation>
</comment>
<evidence type="ECO:0000256" key="3">
    <source>
        <dbReference type="ARBA" id="ARBA00022525"/>
    </source>
</evidence>
<reference evidence="6" key="1">
    <citation type="submission" date="2025-08" db="UniProtKB">
        <authorList>
            <consortium name="Ensembl"/>
        </authorList>
    </citation>
    <scope>IDENTIFICATION</scope>
</reference>
<evidence type="ECO:0000256" key="4">
    <source>
        <dbReference type="ARBA" id="ARBA00022729"/>
    </source>
</evidence>
<evidence type="ECO:0000256" key="2">
    <source>
        <dbReference type="ARBA" id="ARBA00004613"/>
    </source>
</evidence>
<evidence type="ECO:0000313" key="6">
    <source>
        <dbReference type="Ensembl" id="ENSSVLP00005006854.1"/>
    </source>
</evidence>
<dbReference type="GO" id="GO:0060326">
    <property type="term" value="P:cell chemotaxis"/>
    <property type="evidence" value="ECO:0007669"/>
    <property type="project" value="TreeGrafter"/>
</dbReference>
<protein>
    <submittedName>
        <fullName evidence="6">Uncharacterized protein</fullName>
    </submittedName>
</protein>
<keyword evidence="5" id="KW-1015">Disulfide bond</keyword>
<organism evidence="6 7">
    <name type="scientific">Sciurus vulgaris</name>
    <name type="common">Eurasian red squirrel</name>
    <dbReference type="NCBI Taxonomy" id="55149"/>
    <lineage>
        <taxon>Eukaryota</taxon>
        <taxon>Metazoa</taxon>
        <taxon>Chordata</taxon>
        <taxon>Craniata</taxon>
        <taxon>Vertebrata</taxon>
        <taxon>Euteleostomi</taxon>
        <taxon>Mammalia</taxon>
        <taxon>Eutheria</taxon>
        <taxon>Euarchontoglires</taxon>
        <taxon>Glires</taxon>
        <taxon>Rodentia</taxon>
        <taxon>Sciuromorpha</taxon>
        <taxon>Sciuridae</taxon>
        <taxon>Sciurinae</taxon>
        <taxon>Sciurini</taxon>
        <taxon>Sciurus</taxon>
    </lineage>
</organism>
<evidence type="ECO:0000313" key="7">
    <source>
        <dbReference type="Proteomes" id="UP000694564"/>
    </source>
</evidence>
<sequence length="89" mass="10295">MKFLLGLVLKLKLLIEKFIRKGRSGLGSSESQCIALGGHCRRPVCKLIEEHIGNCLRKTKCCRKWWILIPVPTPLFYSEYQEPIKPRVK</sequence>
<dbReference type="GO" id="GO:0042056">
    <property type="term" value="F:chemoattractant activity"/>
    <property type="evidence" value="ECO:0007669"/>
    <property type="project" value="TreeGrafter"/>
</dbReference>
<dbReference type="PANTHER" id="PTHR20515:SF3">
    <property type="entry name" value="BETA-DEFENSIN 109B-RELATED"/>
    <property type="match status" value="1"/>
</dbReference>
<dbReference type="GeneTree" id="ENSGT01150000287012"/>
<comment type="function">
    <text evidence="1">Has antibacterial activity.</text>
</comment>
<name>A0A8D2B126_SCIVU</name>
<accession>A0A8D2B126</accession>
<proteinExistence type="predicted"/>
<keyword evidence="3" id="KW-0964">Secreted</keyword>
<dbReference type="GO" id="GO:0005615">
    <property type="term" value="C:extracellular space"/>
    <property type="evidence" value="ECO:0007669"/>
    <property type="project" value="TreeGrafter"/>
</dbReference>
<evidence type="ECO:0000256" key="5">
    <source>
        <dbReference type="ARBA" id="ARBA00023157"/>
    </source>
</evidence>
<keyword evidence="4" id="KW-0732">Signal</keyword>
<dbReference type="SUPFAM" id="SSF57392">
    <property type="entry name" value="Defensin-like"/>
    <property type="match status" value="1"/>
</dbReference>
<evidence type="ECO:0000256" key="1">
    <source>
        <dbReference type="ARBA" id="ARBA00002878"/>
    </source>
</evidence>
<dbReference type="Ensembl" id="ENSSVLT00005007629.1">
    <property type="protein sequence ID" value="ENSSVLP00005006854.1"/>
    <property type="gene ID" value="ENSSVLG00005005586.1"/>
</dbReference>
<dbReference type="GO" id="GO:0042742">
    <property type="term" value="P:defense response to bacterium"/>
    <property type="evidence" value="ECO:0007669"/>
    <property type="project" value="TreeGrafter"/>
</dbReference>
<keyword evidence="7" id="KW-1185">Reference proteome</keyword>
<dbReference type="Proteomes" id="UP000694564">
    <property type="component" value="Chromosome 5"/>
</dbReference>